<dbReference type="Pfam" id="PF07495">
    <property type="entry name" value="Y_Y_Y"/>
    <property type="match status" value="1"/>
</dbReference>
<evidence type="ECO:0000256" key="2">
    <source>
        <dbReference type="ARBA" id="ARBA00023125"/>
    </source>
</evidence>
<dbReference type="InterPro" id="IPR013783">
    <property type="entry name" value="Ig-like_fold"/>
</dbReference>
<dbReference type="InterPro" id="IPR015943">
    <property type="entry name" value="WD40/YVTN_repeat-like_dom_sf"/>
</dbReference>
<feature type="transmembrane region" description="Helical" evidence="4">
    <location>
        <begin position="555"/>
        <end position="577"/>
    </location>
</feature>
<dbReference type="InterPro" id="IPR018062">
    <property type="entry name" value="HTH_AraC-typ_CS"/>
</dbReference>
<keyword evidence="1" id="KW-0805">Transcription regulation</keyword>
<dbReference type="EMBL" id="JABKKF010000001">
    <property type="protein sequence ID" value="NPD91013.1"/>
    <property type="molecule type" value="Genomic_DNA"/>
</dbReference>
<sequence>MSYHQFFLFGYFFLWTVSISGQRYWTAAEGLPTGEVRQIIELPNGQMLVNCEGVFCLSNGRSFDIVPCDQSRSYNLPQYVNSYGQMWQGDSLLWLHDMYRIYLFDVRSRTFVYDIGHRLRDEAVKDFVVGGTVTSGPSDDQLRVIDSLRVRDVTMVTADRQGGTWIGTRTNGIVYQPPQRSKPEILTGEHPLIGIARSAVDSAGRIWRYRGYGLDCEYQGHTTHYDQSNVRMLPHGRITFIEQLTDGRYLLCDSLCLLGYFLPERHEYISLNEKLPALRRYRYFVGACSINEQWTAVYTQNGMFMLDVRADTLAPWPYAKDIERYSSKYNCMLKDRRGRLWIGTQNGLFYISHEGKAIRVGELTNNCIRSLVADAGGEVWAGTSCGISRITPTVVNFSAADGVPAVAMMDRAACLTGDGRLVFAIGGATAVSFRPDELVVDNSPHTVVITGIMVNGQSVCDASPFLLSYRENNLSLQFSTLNYAVPSHDRYRYRLRGHEEMWNLCNDGSGQATAVYTSLSPGHYVFEVQAAVASGEWGPMTELVFVINPPLWLTWWAKMLYVILVFAAGCWLILFYLKRKKAKLERENEDKVNRLFELREEARHQFAESANISPDKITVNAEEEKLVGQMLAAIEAHIDEENYNADLLAHDVAMSRASLYKKLQAMLGITPTDFIRNVRLKRAVLLLADTQLTISEIAVRVGFATPRNFSTQFKKMFGVLPSEYRVPKGKTNK</sequence>
<evidence type="ECO:0000256" key="1">
    <source>
        <dbReference type="ARBA" id="ARBA00023015"/>
    </source>
</evidence>
<dbReference type="SUPFAM" id="SSF46689">
    <property type="entry name" value="Homeodomain-like"/>
    <property type="match status" value="1"/>
</dbReference>
<protein>
    <submittedName>
        <fullName evidence="6">Helix-turn-helix domain-containing protein</fullName>
    </submittedName>
</protein>
<keyword evidence="4" id="KW-0812">Transmembrane</keyword>
<reference evidence="6 7" key="1">
    <citation type="submission" date="2020-05" db="EMBL/GenBank/DDBJ databases">
        <title>Distinct polysaccharide utilization as determinants for interspecies competition between intestinal Prevotella spp.</title>
        <authorList>
            <person name="Galvez E.J.C."/>
            <person name="Iljazovic A."/>
            <person name="Strowig T."/>
        </authorList>
    </citation>
    <scope>NUCLEOTIDE SEQUENCE [LARGE SCALE GENOMIC DNA]</scope>
    <source>
        <strain evidence="6 7">PMUR</strain>
    </source>
</reference>
<dbReference type="InterPro" id="IPR020449">
    <property type="entry name" value="Tscrpt_reg_AraC-type_HTH"/>
</dbReference>
<dbReference type="SUPFAM" id="SSF63829">
    <property type="entry name" value="Calcium-dependent phosphotriesterase"/>
    <property type="match status" value="1"/>
</dbReference>
<dbReference type="Proteomes" id="UP000714420">
    <property type="component" value="Unassembled WGS sequence"/>
</dbReference>
<keyword evidence="3" id="KW-0804">Transcription</keyword>
<dbReference type="InterPro" id="IPR011123">
    <property type="entry name" value="Y_Y_Y"/>
</dbReference>
<name>A0ABX2AIX5_9BACT</name>
<dbReference type="InterPro" id="IPR011110">
    <property type="entry name" value="Reg_prop"/>
</dbReference>
<dbReference type="SMART" id="SM00342">
    <property type="entry name" value="HTH_ARAC"/>
    <property type="match status" value="1"/>
</dbReference>
<proteinExistence type="predicted"/>
<evidence type="ECO:0000313" key="7">
    <source>
        <dbReference type="Proteomes" id="UP000714420"/>
    </source>
</evidence>
<dbReference type="PROSITE" id="PS01124">
    <property type="entry name" value="HTH_ARAC_FAMILY_2"/>
    <property type="match status" value="1"/>
</dbReference>
<evidence type="ECO:0000256" key="4">
    <source>
        <dbReference type="SAM" id="Phobius"/>
    </source>
</evidence>
<dbReference type="Gene3D" id="2.130.10.10">
    <property type="entry name" value="YVTN repeat-like/Quinoprotein amine dehydrogenase"/>
    <property type="match status" value="1"/>
</dbReference>
<evidence type="ECO:0000256" key="3">
    <source>
        <dbReference type="ARBA" id="ARBA00023163"/>
    </source>
</evidence>
<dbReference type="Gene3D" id="1.10.10.60">
    <property type="entry name" value="Homeodomain-like"/>
    <property type="match status" value="1"/>
</dbReference>
<keyword evidence="2" id="KW-0238">DNA-binding</keyword>
<dbReference type="PRINTS" id="PR00032">
    <property type="entry name" value="HTHARAC"/>
</dbReference>
<accession>A0ABX2AIX5</accession>
<dbReference type="Gene3D" id="2.60.40.10">
    <property type="entry name" value="Immunoglobulins"/>
    <property type="match status" value="1"/>
</dbReference>
<gene>
    <name evidence="6" type="ORF">HPS56_01320</name>
</gene>
<keyword evidence="7" id="KW-1185">Reference proteome</keyword>
<dbReference type="Pfam" id="PF07494">
    <property type="entry name" value="Reg_prop"/>
    <property type="match status" value="1"/>
</dbReference>
<feature type="domain" description="HTH araC/xylS-type" evidence="5">
    <location>
        <begin position="628"/>
        <end position="727"/>
    </location>
</feature>
<comment type="caution">
    <text evidence="6">The sequence shown here is derived from an EMBL/GenBank/DDBJ whole genome shotgun (WGS) entry which is preliminary data.</text>
</comment>
<dbReference type="PANTHER" id="PTHR43280">
    <property type="entry name" value="ARAC-FAMILY TRANSCRIPTIONAL REGULATOR"/>
    <property type="match status" value="1"/>
</dbReference>
<keyword evidence="4" id="KW-1133">Transmembrane helix</keyword>
<organism evidence="6 7">
    <name type="scientific">Xylanibacter muris</name>
    <dbReference type="NCBI Taxonomy" id="2736290"/>
    <lineage>
        <taxon>Bacteria</taxon>
        <taxon>Pseudomonadati</taxon>
        <taxon>Bacteroidota</taxon>
        <taxon>Bacteroidia</taxon>
        <taxon>Bacteroidales</taxon>
        <taxon>Prevotellaceae</taxon>
        <taxon>Xylanibacter</taxon>
    </lineage>
</organism>
<dbReference type="InterPro" id="IPR018060">
    <property type="entry name" value="HTH_AraC"/>
</dbReference>
<dbReference type="Pfam" id="PF12833">
    <property type="entry name" value="HTH_18"/>
    <property type="match status" value="1"/>
</dbReference>
<dbReference type="InterPro" id="IPR009057">
    <property type="entry name" value="Homeodomain-like_sf"/>
</dbReference>
<keyword evidence="4" id="KW-0472">Membrane</keyword>
<dbReference type="RefSeq" id="WP_172272666.1">
    <property type="nucleotide sequence ID" value="NZ_CASGMU010000001.1"/>
</dbReference>
<evidence type="ECO:0000259" key="5">
    <source>
        <dbReference type="PROSITE" id="PS01124"/>
    </source>
</evidence>
<dbReference type="PROSITE" id="PS00041">
    <property type="entry name" value="HTH_ARAC_FAMILY_1"/>
    <property type="match status" value="1"/>
</dbReference>
<dbReference type="PANTHER" id="PTHR43280:SF2">
    <property type="entry name" value="HTH-TYPE TRANSCRIPTIONAL REGULATOR EXSA"/>
    <property type="match status" value="1"/>
</dbReference>
<evidence type="ECO:0000313" key="6">
    <source>
        <dbReference type="EMBL" id="NPD91013.1"/>
    </source>
</evidence>